<dbReference type="Proteomes" id="UP000516160">
    <property type="component" value="Chromosome"/>
</dbReference>
<dbReference type="InterPro" id="IPR000792">
    <property type="entry name" value="Tscrpt_reg_LuxR_C"/>
</dbReference>
<dbReference type="PROSITE" id="PS50110">
    <property type="entry name" value="RESPONSE_REGULATORY"/>
    <property type="match status" value="1"/>
</dbReference>
<dbReference type="PRINTS" id="PR00038">
    <property type="entry name" value="HTHLUXR"/>
</dbReference>
<dbReference type="InterPro" id="IPR011006">
    <property type="entry name" value="CheY-like_superfamily"/>
</dbReference>
<dbReference type="GO" id="GO:0006355">
    <property type="term" value="P:regulation of DNA-templated transcription"/>
    <property type="evidence" value="ECO:0007669"/>
    <property type="project" value="InterPro"/>
</dbReference>
<dbReference type="KEGG" id="acae:HYG86_14270"/>
<evidence type="ECO:0000313" key="11">
    <source>
        <dbReference type="Proteomes" id="UP000516160"/>
    </source>
</evidence>
<dbReference type="InterPro" id="IPR001789">
    <property type="entry name" value="Sig_transdc_resp-reg_receiver"/>
</dbReference>
<evidence type="ECO:0000256" key="6">
    <source>
        <dbReference type="ARBA" id="ARBA00024867"/>
    </source>
</evidence>
<sequence length="199" mass="22435">MKIIIVDDDSLILKSLELMLSKEDDIEVIGTAQNGQQAFDLCENKQPHVVLMDIRMPEVDGIQATRLIKKKYPHIKIMMLTTFQDKQNIQLALQAGAEGYLLKTDKISSIAEKLRIISSGVAVLDTEVLNKLTSTEIPNIEKLTPREKEIFELVSQGLTNREISQQLFLSEGTVRNVVSVIIEKMEVKNRTQLSLMARS</sequence>
<keyword evidence="3" id="KW-0805">Transcription regulation</keyword>
<dbReference type="PANTHER" id="PTHR43214">
    <property type="entry name" value="TWO-COMPONENT RESPONSE REGULATOR"/>
    <property type="match status" value="1"/>
</dbReference>
<keyword evidence="4" id="KW-0238">DNA-binding</keyword>
<evidence type="ECO:0000256" key="7">
    <source>
        <dbReference type="PROSITE-ProRule" id="PRU00169"/>
    </source>
</evidence>
<accession>A0A7G9WAY7</accession>
<evidence type="ECO:0000256" key="1">
    <source>
        <dbReference type="ARBA" id="ARBA00018672"/>
    </source>
</evidence>
<feature type="domain" description="HTH luxR-type" evidence="8">
    <location>
        <begin position="136"/>
        <end position="199"/>
    </location>
</feature>
<keyword evidence="5" id="KW-0804">Transcription</keyword>
<reference evidence="10 11" key="1">
    <citation type="submission" date="2020-07" db="EMBL/GenBank/DDBJ databases">
        <title>Alkalicella. sp. LB2 genome.</title>
        <authorList>
            <person name="Postec A."/>
            <person name="Quemeneur M."/>
        </authorList>
    </citation>
    <scope>NUCLEOTIDE SEQUENCE [LARGE SCALE GENOMIC DNA]</scope>
    <source>
        <strain evidence="10 11">LB2</strain>
    </source>
</reference>
<dbReference type="PANTHER" id="PTHR43214:SF40">
    <property type="entry name" value="TRANSCRIPTIONAL REGULATORY PROTEIN LNRK"/>
    <property type="match status" value="1"/>
</dbReference>
<dbReference type="AlphaFoldDB" id="A0A7G9WAY7"/>
<dbReference type="SMART" id="SM00421">
    <property type="entry name" value="HTH_LUXR"/>
    <property type="match status" value="1"/>
</dbReference>
<evidence type="ECO:0000256" key="4">
    <source>
        <dbReference type="ARBA" id="ARBA00023125"/>
    </source>
</evidence>
<protein>
    <recommendedName>
        <fullName evidence="1">Stage 0 sporulation protein A homolog</fullName>
    </recommendedName>
</protein>
<evidence type="ECO:0000259" key="8">
    <source>
        <dbReference type="PROSITE" id="PS50043"/>
    </source>
</evidence>
<evidence type="ECO:0000313" key="10">
    <source>
        <dbReference type="EMBL" id="QNO15849.1"/>
    </source>
</evidence>
<dbReference type="EMBL" id="CP058559">
    <property type="protein sequence ID" value="QNO15849.1"/>
    <property type="molecule type" value="Genomic_DNA"/>
</dbReference>
<evidence type="ECO:0000256" key="2">
    <source>
        <dbReference type="ARBA" id="ARBA00022553"/>
    </source>
</evidence>
<dbReference type="Pfam" id="PF00072">
    <property type="entry name" value="Response_reg"/>
    <property type="match status" value="1"/>
</dbReference>
<gene>
    <name evidence="10" type="ORF">HYG86_14270</name>
</gene>
<evidence type="ECO:0000256" key="5">
    <source>
        <dbReference type="ARBA" id="ARBA00023163"/>
    </source>
</evidence>
<dbReference type="Pfam" id="PF00196">
    <property type="entry name" value="GerE"/>
    <property type="match status" value="1"/>
</dbReference>
<proteinExistence type="predicted"/>
<dbReference type="SUPFAM" id="SSF52172">
    <property type="entry name" value="CheY-like"/>
    <property type="match status" value="1"/>
</dbReference>
<dbReference type="RefSeq" id="WP_213166253.1">
    <property type="nucleotide sequence ID" value="NZ_CP058559.1"/>
</dbReference>
<dbReference type="InterPro" id="IPR039420">
    <property type="entry name" value="WalR-like"/>
</dbReference>
<dbReference type="PROSITE" id="PS50043">
    <property type="entry name" value="HTH_LUXR_2"/>
    <property type="match status" value="1"/>
</dbReference>
<dbReference type="InterPro" id="IPR058245">
    <property type="entry name" value="NreC/VraR/RcsB-like_REC"/>
</dbReference>
<dbReference type="SMART" id="SM00448">
    <property type="entry name" value="REC"/>
    <property type="match status" value="1"/>
</dbReference>
<evidence type="ECO:0000259" key="9">
    <source>
        <dbReference type="PROSITE" id="PS50110"/>
    </source>
</evidence>
<dbReference type="CDD" id="cd06170">
    <property type="entry name" value="LuxR_C_like"/>
    <property type="match status" value="1"/>
</dbReference>
<keyword evidence="2 7" id="KW-0597">Phosphoprotein</keyword>
<feature type="domain" description="Response regulatory" evidence="9">
    <location>
        <begin position="2"/>
        <end position="118"/>
    </location>
</feature>
<keyword evidence="11" id="KW-1185">Reference proteome</keyword>
<name>A0A7G9WAY7_ALKCA</name>
<evidence type="ECO:0000256" key="3">
    <source>
        <dbReference type="ARBA" id="ARBA00023015"/>
    </source>
</evidence>
<feature type="modified residue" description="4-aspartylphosphate" evidence="7">
    <location>
        <position position="53"/>
    </location>
</feature>
<organism evidence="10 11">
    <name type="scientific">Alkalicella caledoniensis</name>
    <dbReference type="NCBI Taxonomy" id="2731377"/>
    <lineage>
        <taxon>Bacteria</taxon>
        <taxon>Bacillati</taxon>
        <taxon>Bacillota</taxon>
        <taxon>Clostridia</taxon>
        <taxon>Eubacteriales</taxon>
        <taxon>Proteinivoracaceae</taxon>
        <taxon>Alkalicella</taxon>
    </lineage>
</organism>
<dbReference type="Gene3D" id="3.40.50.2300">
    <property type="match status" value="1"/>
</dbReference>
<dbReference type="GO" id="GO:0003677">
    <property type="term" value="F:DNA binding"/>
    <property type="evidence" value="ECO:0007669"/>
    <property type="project" value="UniProtKB-KW"/>
</dbReference>
<dbReference type="CDD" id="cd17535">
    <property type="entry name" value="REC_NarL-like"/>
    <property type="match status" value="1"/>
</dbReference>
<dbReference type="GO" id="GO:0000160">
    <property type="term" value="P:phosphorelay signal transduction system"/>
    <property type="evidence" value="ECO:0007669"/>
    <property type="project" value="InterPro"/>
</dbReference>
<comment type="function">
    <text evidence="6">May play the central regulatory role in sporulation. It may be an element of the effector pathway responsible for the activation of sporulation genes in response to nutritional stress. Spo0A may act in concert with spo0H (a sigma factor) to control the expression of some genes that are critical to the sporulation process.</text>
</comment>